<reference evidence="3 4" key="1">
    <citation type="journal article" date="2020" name="Nat. Food">
        <title>A phased Vanilla planifolia genome enables genetic improvement of flavour and production.</title>
        <authorList>
            <person name="Hasing T."/>
            <person name="Tang H."/>
            <person name="Brym M."/>
            <person name="Khazi F."/>
            <person name="Huang T."/>
            <person name="Chambers A.H."/>
        </authorList>
    </citation>
    <scope>NUCLEOTIDE SEQUENCE [LARGE SCALE GENOMIC DNA]</scope>
    <source>
        <tissue evidence="1">Leaf</tissue>
    </source>
</reference>
<evidence type="ECO:0000313" key="2">
    <source>
        <dbReference type="EMBL" id="KAG0446352.1"/>
    </source>
</evidence>
<dbReference type="Proteomes" id="UP000636800">
    <property type="component" value="Unassembled WGS sequence"/>
</dbReference>
<dbReference type="AlphaFoldDB" id="A0A835P7I0"/>
<dbReference type="Proteomes" id="UP000639772">
    <property type="component" value="Unassembled WGS sequence"/>
</dbReference>
<comment type="caution">
    <text evidence="1">The sequence shown here is derived from an EMBL/GenBank/DDBJ whole genome shotgun (WGS) entry which is preliminary data.</text>
</comment>
<keyword evidence="3" id="KW-1185">Reference proteome</keyword>
<dbReference type="EMBL" id="JADCNL010000587">
    <property type="protein sequence ID" value="KAG0446352.1"/>
    <property type="molecule type" value="Genomic_DNA"/>
</dbReference>
<evidence type="ECO:0000313" key="1">
    <source>
        <dbReference type="EMBL" id="KAG0446343.1"/>
    </source>
</evidence>
<protein>
    <submittedName>
        <fullName evidence="1">Uncharacterized protein</fullName>
    </submittedName>
</protein>
<accession>A0A835P7I0</accession>
<dbReference type="EMBL" id="JADCNM010000588">
    <property type="protein sequence ID" value="KAG0446343.1"/>
    <property type="molecule type" value="Genomic_DNA"/>
</dbReference>
<sequence length="58" mass="6413">MAKGKEPGCRPSVVKKGKCYMSVTSVLSTFLYAPCTQSGSKNIWRVDVYVTKAKTPRQ</sequence>
<name>A0A835P7I0_VANPL</name>
<gene>
    <name evidence="2" type="ORF">HPP92_028880</name>
    <name evidence="1" type="ORF">HPP92_028891</name>
</gene>
<evidence type="ECO:0000313" key="3">
    <source>
        <dbReference type="Proteomes" id="UP000636800"/>
    </source>
</evidence>
<evidence type="ECO:0000313" key="4">
    <source>
        <dbReference type="Proteomes" id="UP000639772"/>
    </source>
</evidence>
<organism evidence="1 4">
    <name type="scientific">Vanilla planifolia</name>
    <name type="common">Vanilla</name>
    <dbReference type="NCBI Taxonomy" id="51239"/>
    <lineage>
        <taxon>Eukaryota</taxon>
        <taxon>Viridiplantae</taxon>
        <taxon>Streptophyta</taxon>
        <taxon>Embryophyta</taxon>
        <taxon>Tracheophyta</taxon>
        <taxon>Spermatophyta</taxon>
        <taxon>Magnoliopsida</taxon>
        <taxon>Liliopsida</taxon>
        <taxon>Asparagales</taxon>
        <taxon>Orchidaceae</taxon>
        <taxon>Vanilloideae</taxon>
        <taxon>Vanilleae</taxon>
        <taxon>Vanilla</taxon>
    </lineage>
</organism>
<proteinExistence type="predicted"/>